<keyword evidence="3" id="KW-0808">Transferase</keyword>
<sequence>MGNVPKISVIMSTYNEETKELSSAIDSILQQSYTDFEFIIIIDNPNNKNLLSTVEKYAEMDNRIHIISNKKNMGLAASLNIGLQEANGELIARMDADDISAKDRFERQIAHFLNHPSTDILSTNCFYIDEDGKLIGKKSEIPTTKEAIEKILPIGSSIIHPSVMGKKVAFLKMKGYRKLETAEDYDLWLRMLSAGIIIRSLPDYLLYYRIRKNSMTKSNVYRQIMTDIFIREDYKKRIKDKSDVFSEKKYKKFITNNKQKQKFNYYYERFTLGVEKIQKNKFSLTGYGDVLSSLLMNKLVRYMFKMLLSYKVMVKKACGE</sequence>
<dbReference type="eggNOG" id="COG1215">
    <property type="taxonomic scope" value="Bacteria"/>
</dbReference>
<accession>R2PPC1</accession>
<dbReference type="SUPFAM" id="SSF53448">
    <property type="entry name" value="Nucleotide-diphospho-sugar transferases"/>
    <property type="match status" value="1"/>
</dbReference>
<comment type="caution">
    <text evidence="5">The sequence shown here is derived from an EMBL/GenBank/DDBJ whole genome shotgun (WGS) entry which is preliminary data.</text>
</comment>
<gene>
    <name evidence="5" type="ORF">UAS_01609</name>
</gene>
<dbReference type="Proteomes" id="UP000013777">
    <property type="component" value="Unassembled WGS sequence"/>
</dbReference>
<evidence type="ECO:0000256" key="3">
    <source>
        <dbReference type="ARBA" id="ARBA00022679"/>
    </source>
</evidence>
<keyword evidence="2" id="KW-0328">Glycosyltransferase</keyword>
<reference evidence="5 6" key="1">
    <citation type="submission" date="2013-02" db="EMBL/GenBank/DDBJ databases">
        <title>The Genome Sequence of Enterococcus asini ATCC_700915.</title>
        <authorList>
            <consortium name="The Broad Institute Genome Sequencing Platform"/>
            <consortium name="The Broad Institute Genome Sequencing Center for Infectious Disease"/>
            <person name="Earl A.M."/>
            <person name="Gilmore M.S."/>
            <person name="Lebreton F."/>
            <person name="Walker B."/>
            <person name="Young S.K."/>
            <person name="Zeng Q."/>
            <person name="Gargeya S."/>
            <person name="Fitzgerald M."/>
            <person name="Haas B."/>
            <person name="Abouelleil A."/>
            <person name="Alvarado L."/>
            <person name="Arachchi H.M."/>
            <person name="Berlin A.M."/>
            <person name="Chapman S.B."/>
            <person name="Dewar J."/>
            <person name="Goldberg J."/>
            <person name="Griggs A."/>
            <person name="Gujja S."/>
            <person name="Hansen M."/>
            <person name="Howarth C."/>
            <person name="Imamovic A."/>
            <person name="Larimer J."/>
            <person name="McCowan C."/>
            <person name="Murphy C."/>
            <person name="Neiman D."/>
            <person name="Pearson M."/>
            <person name="Priest M."/>
            <person name="Roberts A."/>
            <person name="Saif S."/>
            <person name="Shea T."/>
            <person name="Sisk P."/>
            <person name="Sykes S."/>
            <person name="Wortman J."/>
            <person name="Nusbaum C."/>
            <person name="Birren B."/>
        </authorList>
    </citation>
    <scope>NUCLEOTIDE SEQUENCE [LARGE SCALE GENOMIC DNA]</scope>
    <source>
        <strain evidence="5 6">ATCC 700915</strain>
    </source>
</reference>
<dbReference type="InterPro" id="IPR029044">
    <property type="entry name" value="Nucleotide-diphossugar_trans"/>
</dbReference>
<evidence type="ECO:0000259" key="4">
    <source>
        <dbReference type="Pfam" id="PF00535"/>
    </source>
</evidence>
<dbReference type="PATRIC" id="fig|1158606.3.peg.1565"/>
<evidence type="ECO:0000313" key="6">
    <source>
        <dbReference type="Proteomes" id="UP000013777"/>
    </source>
</evidence>
<organism evidence="5 6">
    <name type="scientific">Enterococcus asini ATCC 700915</name>
    <dbReference type="NCBI Taxonomy" id="1158606"/>
    <lineage>
        <taxon>Bacteria</taxon>
        <taxon>Bacillati</taxon>
        <taxon>Bacillota</taxon>
        <taxon>Bacilli</taxon>
        <taxon>Lactobacillales</taxon>
        <taxon>Enterococcaceae</taxon>
        <taxon>Enterococcus</taxon>
    </lineage>
</organism>
<dbReference type="PANTHER" id="PTHR43685">
    <property type="entry name" value="GLYCOSYLTRANSFERASE"/>
    <property type="match status" value="1"/>
</dbReference>
<name>R2PPC1_9ENTE</name>
<dbReference type="Pfam" id="PF00535">
    <property type="entry name" value="Glycos_transf_2"/>
    <property type="match status" value="1"/>
</dbReference>
<dbReference type="Gene3D" id="3.90.550.10">
    <property type="entry name" value="Spore Coat Polysaccharide Biosynthesis Protein SpsA, Chain A"/>
    <property type="match status" value="1"/>
</dbReference>
<proteinExistence type="inferred from homology"/>
<comment type="similarity">
    <text evidence="1">Belongs to the glycosyltransferase 2 family.</text>
</comment>
<evidence type="ECO:0000313" key="5">
    <source>
        <dbReference type="EMBL" id="EOH86357.1"/>
    </source>
</evidence>
<evidence type="ECO:0000256" key="2">
    <source>
        <dbReference type="ARBA" id="ARBA00022676"/>
    </source>
</evidence>
<dbReference type="STRING" id="57732.RU94_GL001566"/>
<keyword evidence="6" id="KW-1185">Reference proteome</keyword>
<protein>
    <recommendedName>
        <fullName evidence="4">Glycosyltransferase 2-like domain-containing protein</fullName>
    </recommendedName>
</protein>
<dbReference type="InterPro" id="IPR050834">
    <property type="entry name" value="Glycosyltransf_2"/>
</dbReference>
<dbReference type="PANTHER" id="PTHR43685:SF5">
    <property type="entry name" value="GLYCOSYLTRANSFERASE EPSE-RELATED"/>
    <property type="match status" value="1"/>
</dbReference>
<evidence type="ECO:0000256" key="1">
    <source>
        <dbReference type="ARBA" id="ARBA00006739"/>
    </source>
</evidence>
<dbReference type="AlphaFoldDB" id="R2PPC1"/>
<dbReference type="GO" id="GO:0016757">
    <property type="term" value="F:glycosyltransferase activity"/>
    <property type="evidence" value="ECO:0007669"/>
    <property type="project" value="UniProtKB-KW"/>
</dbReference>
<dbReference type="EMBL" id="AJAP01000013">
    <property type="protein sequence ID" value="EOH86357.1"/>
    <property type="molecule type" value="Genomic_DNA"/>
</dbReference>
<feature type="domain" description="Glycosyltransferase 2-like" evidence="4">
    <location>
        <begin position="8"/>
        <end position="148"/>
    </location>
</feature>
<dbReference type="InterPro" id="IPR001173">
    <property type="entry name" value="Glyco_trans_2-like"/>
</dbReference>
<dbReference type="HOGENOM" id="CLU_025996_0_4_9"/>